<sequence length="103" mass="11450">MHCNACERSVAKVIAKLKGVEKFTTDMNQNKVIVTGKIDPQQALKKLRKKTGKKVEIVGKVEEKEDEKEETGDVSTICENSTLVDDEAFVMFSDENPNACSVM</sequence>
<keyword evidence="8" id="KW-1185">Reference proteome</keyword>
<dbReference type="SUPFAM" id="SSF55008">
    <property type="entry name" value="HMA, heavy metal-associated domain"/>
    <property type="match status" value="1"/>
</dbReference>
<dbReference type="Pfam" id="PF00403">
    <property type="entry name" value="HMA"/>
    <property type="match status" value="1"/>
</dbReference>
<protein>
    <recommendedName>
        <fullName evidence="6">HMA domain-containing protein</fullName>
    </recommendedName>
</protein>
<comment type="similarity">
    <text evidence="5">Belongs to the HIPP family.</text>
</comment>
<keyword evidence="3" id="KW-0449">Lipoprotein</keyword>
<evidence type="ECO:0000256" key="3">
    <source>
        <dbReference type="ARBA" id="ARBA00023288"/>
    </source>
</evidence>
<evidence type="ECO:0000256" key="5">
    <source>
        <dbReference type="ARBA" id="ARBA00024045"/>
    </source>
</evidence>
<accession>A0ABR2BV28</accession>
<dbReference type="PANTHER" id="PTHR46195">
    <property type="entry name" value="HEAVY METAL-ASSOCIATED ISOPRENYLATED PLANT PROTEIN 7"/>
    <property type="match status" value="1"/>
</dbReference>
<evidence type="ECO:0000256" key="4">
    <source>
        <dbReference type="ARBA" id="ARBA00023289"/>
    </source>
</evidence>
<evidence type="ECO:0000313" key="7">
    <source>
        <dbReference type="EMBL" id="KAK8510920.1"/>
    </source>
</evidence>
<keyword evidence="4" id="KW-0636">Prenylation</keyword>
<evidence type="ECO:0000256" key="2">
    <source>
        <dbReference type="ARBA" id="ARBA00022723"/>
    </source>
</evidence>
<dbReference type="EMBL" id="JBBPBM010000080">
    <property type="protein sequence ID" value="KAK8510920.1"/>
    <property type="molecule type" value="Genomic_DNA"/>
</dbReference>
<proteinExistence type="inferred from homology"/>
<evidence type="ECO:0000313" key="8">
    <source>
        <dbReference type="Proteomes" id="UP001472677"/>
    </source>
</evidence>
<feature type="domain" description="HMA" evidence="6">
    <location>
        <begin position="1"/>
        <end position="56"/>
    </location>
</feature>
<dbReference type="Gene3D" id="3.30.70.100">
    <property type="match status" value="1"/>
</dbReference>
<dbReference type="InterPro" id="IPR044577">
    <property type="entry name" value="HIPP4/7/8/17/18/19"/>
</dbReference>
<gene>
    <name evidence="7" type="ORF">V6N12_036833</name>
</gene>
<comment type="caution">
    <text evidence="7">The sequence shown here is derived from an EMBL/GenBank/DDBJ whole genome shotgun (WGS) entry which is preliminary data.</text>
</comment>
<evidence type="ECO:0000256" key="1">
    <source>
        <dbReference type="ARBA" id="ARBA00022481"/>
    </source>
</evidence>
<dbReference type="CDD" id="cd00371">
    <property type="entry name" value="HMA"/>
    <property type="match status" value="1"/>
</dbReference>
<reference evidence="7 8" key="1">
    <citation type="journal article" date="2024" name="G3 (Bethesda)">
        <title>Genome assembly of Hibiscus sabdariffa L. provides insights into metabolisms of medicinal natural products.</title>
        <authorList>
            <person name="Kim T."/>
        </authorList>
    </citation>
    <scope>NUCLEOTIDE SEQUENCE [LARGE SCALE GENOMIC DNA]</scope>
    <source>
        <strain evidence="7">TK-2024</strain>
        <tissue evidence="7">Old leaves</tissue>
    </source>
</reference>
<organism evidence="7 8">
    <name type="scientific">Hibiscus sabdariffa</name>
    <name type="common">roselle</name>
    <dbReference type="NCBI Taxonomy" id="183260"/>
    <lineage>
        <taxon>Eukaryota</taxon>
        <taxon>Viridiplantae</taxon>
        <taxon>Streptophyta</taxon>
        <taxon>Embryophyta</taxon>
        <taxon>Tracheophyta</taxon>
        <taxon>Spermatophyta</taxon>
        <taxon>Magnoliopsida</taxon>
        <taxon>eudicotyledons</taxon>
        <taxon>Gunneridae</taxon>
        <taxon>Pentapetalae</taxon>
        <taxon>rosids</taxon>
        <taxon>malvids</taxon>
        <taxon>Malvales</taxon>
        <taxon>Malvaceae</taxon>
        <taxon>Malvoideae</taxon>
        <taxon>Hibiscus</taxon>
    </lineage>
</organism>
<name>A0ABR2BV28_9ROSI</name>
<dbReference type="PROSITE" id="PS50846">
    <property type="entry name" value="HMA_2"/>
    <property type="match status" value="1"/>
</dbReference>
<dbReference type="InterPro" id="IPR006121">
    <property type="entry name" value="HMA_dom"/>
</dbReference>
<dbReference type="PANTHER" id="PTHR46195:SF18">
    <property type="entry name" value="SUPEROXIDE DISMUTASE 1 COPPER CHAPERONE-LIKE PROTEIN"/>
    <property type="match status" value="1"/>
</dbReference>
<keyword evidence="1" id="KW-0488">Methylation</keyword>
<dbReference type="Proteomes" id="UP001472677">
    <property type="component" value="Unassembled WGS sequence"/>
</dbReference>
<keyword evidence="2" id="KW-0479">Metal-binding</keyword>
<evidence type="ECO:0000259" key="6">
    <source>
        <dbReference type="PROSITE" id="PS50846"/>
    </source>
</evidence>
<dbReference type="InterPro" id="IPR036163">
    <property type="entry name" value="HMA_dom_sf"/>
</dbReference>